<proteinExistence type="predicted"/>
<protein>
    <recommendedName>
        <fullName evidence="5">GPI anchored glycoprotein</fullName>
    </recommendedName>
</protein>
<sequence length="225" mass="23140">MRPQIIRSVTLLGCSSFAVANDIVSLILPNVDQQDLVGEVVGSDGPTTTYVIQCPRGADSVDCGVPSNGFTVTAGPSTFVFDYTFEDYSLRESCSHRDTTWFSCVVTNTQSGFSSVMTSAESLEIPYQAVTITATEIGARPGSSATTTATSATTTSSETESSDSNSDPDSPTTNSAQPSDSATPTDSEAEAETTSSDNAAIAQVTGSAAQWLLSGAGMALALAIA</sequence>
<keyword evidence="2" id="KW-0732">Signal</keyword>
<name>A0ABR4M057_9EURO</name>
<feature type="signal peptide" evidence="2">
    <location>
        <begin position="1"/>
        <end position="20"/>
    </location>
</feature>
<dbReference type="RefSeq" id="XP_070888996.1">
    <property type="nucleotide sequence ID" value="XM_071027011.1"/>
</dbReference>
<evidence type="ECO:0008006" key="5">
    <source>
        <dbReference type="Google" id="ProtNLM"/>
    </source>
</evidence>
<comment type="caution">
    <text evidence="3">The sequence shown here is derived from an EMBL/GenBank/DDBJ whole genome shotgun (WGS) entry which is preliminary data.</text>
</comment>
<evidence type="ECO:0000256" key="1">
    <source>
        <dbReference type="SAM" id="MobiDB-lite"/>
    </source>
</evidence>
<evidence type="ECO:0000256" key="2">
    <source>
        <dbReference type="SAM" id="SignalP"/>
    </source>
</evidence>
<keyword evidence="4" id="KW-1185">Reference proteome</keyword>
<reference evidence="3 4" key="1">
    <citation type="submission" date="2024-07" db="EMBL/GenBank/DDBJ databases">
        <title>Section-level genome sequencing and comparative genomics of Aspergillus sections Usti and Cavernicolus.</title>
        <authorList>
            <consortium name="Lawrence Berkeley National Laboratory"/>
            <person name="Nybo J.L."/>
            <person name="Vesth T.C."/>
            <person name="Theobald S."/>
            <person name="Frisvad J.C."/>
            <person name="Larsen T.O."/>
            <person name="Kjaerboelling I."/>
            <person name="Rothschild-Mancinelli K."/>
            <person name="Lyhne E.K."/>
            <person name="Kogle M.E."/>
            <person name="Barry K."/>
            <person name="Clum A."/>
            <person name="Na H."/>
            <person name="Ledsgaard L."/>
            <person name="Lin J."/>
            <person name="Lipzen A."/>
            <person name="Kuo A."/>
            <person name="Riley R."/>
            <person name="Mondo S."/>
            <person name="Labutti K."/>
            <person name="Haridas S."/>
            <person name="Pangalinan J."/>
            <person name="Salamov A.A."/>
            <person name="Simmons B.A."/>
            <person name="Magnuson J.K."/>
            <person name="Chen J."/>
            <person name="Drula E."/>
            <person name="Henrissat B."/>
            <person name="Wiebenga A."/>
            <person name="Lubbers R.J."/>
            <person name="Gomes A.C."/>
            <person name="Macurrencykelacurrency M.R."/>
            <person name="Stajich J."/>
            <person name="Grigoriev I.V."/>
            <person name="Mortensen U.H."/>
            <person name="De Vries R.P."/>
            <person name="Baker S.E."/>
            <person name="Andersen M.R."/>
        </authorList>
    </citation>
    <scope>NUCLEOTIDE SEQUENCE [LARGE SCALE GENOMIC DNA]</scope>
    <source>
        <strain evidence="3 4">CBS 449.75</strain>
    </source>
</reference>
<dbReference type="GeneID" id="98142083"/>
<dbReference type="EMBL" id="JBFXLQ010000007">
    <property type="protein sequence ID" value="KAL2870017.1"/>
    <property type="molecule type" value="Genomic_DNA"/>
</dbReference>
<feature type="compositionally biased region" description="Polar residues" evidence="1">
    <location>
        <begin position="176"/>
        <end position="197"/>
    </location>
</feature>
<evidence type="ECO:0000313" key="3">
    <source>
        <dbReference type="EMBL" id="KAL2870017.1"/>
    </source>
</evidence>
<dbReference type="PANTHER" id="PTHR40640">
    <property type="entry name" value="ANCHORED GLYCOPROTEIN, PUTATIVE (AFU_ORTHOLOGUE AFUA_8G04860)-RELATED"/>
    <property type="match status" value="1"/>
</dbReference>
<organism evidence="3 4">
    <name type="scientific">Aspergillus lucknowensis</name>
    <dbReference type="NCBI Taxonomy" id="176173"/>
    <lineage>
        <taxon>Eukaryota</taxon>
        <taxon>Fungi</taxon>
        <taxon>Dikarya</taxon>
        <taxon>Ascomycota</taxon>
        <taxon>Pezizomycotina</taxon>
        <taxon>Eurotiomycetes</taxon>
        <taxon>Eurotiomycetidae</taxon>
        <taxon>Eurotiales</taxon>
        <taxon>Aspergillaceae</taxon>
        <taxon>Aspergillus</taxon>
        <taxon>Aspergillus subgen. Nidulantes</taxon>
    </lineage>
</organism>
<feature type="region of interest" description="Disordered" evidence="1">
    <location>
        <begin position="140"/>
        <end position="197"/>
    </location>
</feature>
<accession>A0ABR4M057</accession>
<dbReference type="PANTHER" id="PTHR40640:SF1">
    <property type="entry name" value="ANCHORED GLYCOPROTEIN, PUTATIVE (AFU_ORTHOLOGUE AFUA_8G04860)-RELATED"/>
    <property type="match status" value="1"/>
</dbReference>
<feature type="chain" id="PRO_5045364060" description="GPI anchored glycoprotein" evidence="2">
    <location>
        <begin position="21"/>
        <end position="225"/>
    </location>
</feature>
<feature type="compositionally biased region" description="Low complexity" evidence="1">
    <location>
        <begin position="143"/>
        <end position="175"/>
    </location>
</feature>
<evidence type="ECO:0000313" key="4">
    <source>
        <dbReference type="Proteomes" id="UP001610432"/>
    </source>
</evidence>
<gene>
    <name evidence="3" type="ORF">BJX67DRAFT_303004</name>
</gene>
<dbReference type="Proteomes" id="UP001610432">
    <property type="component" value="Unassembled WGS sequence"/>
</dbReference>